<dbReference type="AlphaFoldDB" id="A0A9P4PPX0"/>
<feature type="domain" description="AB hydrolase-1" evidence="1">
    <location>
        <begin position="61"/>
        <end position="146"/>
    </location>
</feature>
<proteinExistence type="predicted"/>
<organism evidence="2 3">
    <name type="scientific">Karstenula rhodostoma CBS 690.94</name>
    <dbReference type="NCBI Taxonomy" id="1392251"/>
    <lineage>
        <taxon>Eukaryota</taxon>
        <taxon>Fungi</taxon>
        <taxon>Dikarya</taxon>
        <taxon>Ascomycota</taxon>
        <taxon>Pezizomycotina</taxon>
        <taxon>Dothideomycetes</taxon>
        <taxon>Pleosporomycetidae</taxon>
        <taxon>Pleosporales</taxon>
        <taxon>Massarineae</taxon>
        <taxon>Didymosphaeriaceae</taxon>
        <taxon>Karstenula</taxon>
    </lineage>
</organism>
<comment type="caution">
    <text evidence="2">The sequence shown here is derived from an EMBL/GenBank/DDBJ whole genome shotgun (WGS) entry which is preliminary data.</text>
</comment>
<evidence type="ECO:0000259" key="1">
    <source>
        <dbReference type="Pfam" id="PF00561"/>
    </source>
</evidence>
<dbReference type="PANTHER" id="PTHR45763:SF46">
    <property type="entry name" value="AB HYDROLASE-1 DOMAIN-CONTAINING PROTEIN"/>
    <property type="match status" value="1"/>
</dbReference>
<dbReference type="InterPro" id="IPR029058">
    <property type="entry name" value="AB_hydrolase_fold"/>
</dbReference>
<name>A0A9P4PPX0_9PLEO</name>
<dbReference type="Pfam" id="PF00561">
    <property type="entry name" value="Abhydrolase_1"/>
    <property type="match status" value="1"/>
</dbReference>
<protein>
    <submittedName>
        <fullName evidence="2">Alpha/beta-hydrolase</fullName>
    </submittedName>
</protein>
<dbReference type="Gene3D" id="3.40.50.1820">
    <property type="entry name" value="alpha/beta hydrolase"/>
    <property type="match status" value="1"/>
</dbReference>
<reference evidence="2" key="1">
    <citation type="journal article" date="2020" name="Stud. Mycol.">
        <title>101 Dothideomycetes genomes: a test case for predicting lifestyles and emergence of pathogens.</title>
        <authorList>
            <person name="Haridas S."/>
            <person name="Albert R."/>
            <person name="Binder M."/>
            <person name="Bloem J."/>
            <person name="Labutti K."/>
            <person name="Salamov A."/>
            <person name="Andreopoulos B."/>
            <person name="Baker S."/>
            <person name="Barry K."/>
            <person name="Bills G."/>
            <person name="Bluhm B."/>
            <person name="Cannon C."/>
            <person name="Castanera R."/>
            <person name="Culley D."/>
            <person name="Daum C."/>
            <person name="Ezra D."/>
            <person name="Gonzalez J."/>
            <person name="Henrissat B."/>
            <person name="Kuo A."/>
            <person name="Liang C."/>
            <person name="Lipzen A."/>
            <person name="Lutzoni F."/>
            <person name="Magnuson J."/>
            <person name="Mondo S."/>
            <person name="Nolan M."/>
            <person name="Ohm R."/>
            <person name="Pangilinan J."/>
            <person name="Park H.-J."/>
            <person name="Ramirez L."/>
            <person name="Alfaro M."/>
            <person name="Sun H."/>
            <person name="Tritt A."/>
            <person name="Yoshinaga Y."/>
            <person name="Zwiers L.-H."/>
            <person name="Turgeon B."/>
            <person name="Goodwin S."/>
            <person name="Spatafora J."/>
            <person name="Crous P."/>
            <person name="Grigoriev I."/>
        </authorList>
    </citation>
    <scope>NUCLEOTIDE SEQUENCE</scope>
    <source>
        <strain evidence="2">CBS 690.94</strain>
    </source>
</reference>
<dbReference type="OrthoDB" id="294702at2759"/>
<dbReference type="SUPFAM" id="SSF53474">
    <property type="entry name" value="alpha/beta-Hydrolases"/>
    <property type="match status" value="1"/>
</dbReference>
<accession>A0A9P4PPX0</accession>
<dbReference type="InterPro" id="IPR000073">
    <property type="entry name" value="AB_hydrolase_1"/>
</dbReference>
<keyword evidence="3" id="KW-1185">Reference proteome</keyword>
<gene>
    <name evidence="2" type="ORF">P171DRAFT_429607</name>
</gene>
<dbReference type="EMBL" id="MU001496">
    <property type="protein sequence ID" value="KAF2448022.1"/>
    <property type="molecule type" value="Genomic_DNA"/>
</dbReference>
<dbReference type="PANTHER" id="PTHR45763">
    <property type="entry name" value="HYDROLASE, ALPHA/BETA FOLD FAMILY PROTEIN, EXPRESSED-RELATED"/>
    <property type="match status" value="1"/>
</dbReference>
<dbReference type="Proteomes" id="UP000799764">
    <property type="component" value="Unassembled WGS sequence"/>
</dbReference>
<evidence type="ECO:0000313" key="2">
    <source>
        <dbReference type="EMBL" id="KAF2448022.1"/>
    </source>
</evidence>
<sequence length="345" mass="37733">MDIIRSLLSYLIPSLAPTAPTPITLRGHTGRYPTGTDHDYTFTLPDGRTLGYAQYGSLSGKPVFFFHGLPACRIEGVYLHEVALKHGARIIALDRAGLGLSSPHPGRKLLDYPKDVEALAEHLRLEKYAVMGASGGGPSVLACAYLLPATHLVATSLICCIGPSNLIGHHGGAWAHKLGFPYGWRHAPVPLLAYAMKSFLLGPVGRVDLPAENRVRKMLAPSFLAKHDPRDRTIMTDEDALWTMCAAADSAYGRSFEGAAQDGAITCGDWGFRIRDIRGDLPVMMWYGKYDMNVPVSHGDYIAAELGMRHREGKGVLDYRVSEDTHTSVFFNMKEEALRAVLGKF</sequence>
<evidence type="ECO:0000313" key="3">
    <source>
        <dbReference type="Proteomes" id="UP000799764"/>
    </source>
</evidence>